<name>A0A194WWR1_MOLSC</name>
<dbReference type="STRING" id="149040.A0A194WWR1"/>
<reference evidence="4 5" key="1">
    <citation type="submission" date="2015-10" db="EMBL/GenBank/DDBJ databases">
        <title>Full genome of DAOMC 229536 Phialocephala scopiformis, a fungal endophyte of spruce producing the potent anti-insectan compound rugulosin.</title>
        <authorList>
            <consortium name="DOE Joint Genome Institute"/>
            <person name="Walker A.K."/>
            <person name="Frasz S.L."/>
            <person name="Seifert K.A."/>
            <person name="Miller J.D."/>
            <person name="Mondo S.J."/>
            <person name="Labutti K."/>
            <person name="Lipzen A."/>
            <person name="Dockter R."/>
            <person name="Kennedy M."/>
            <person name="Grigoriev I.V."/>
            <person name="Spatafora J.W."/>
        </authorList>
    </citation>
    <scope>NUCLEOTIDE SEQUENCE [LARGE SCALE GENOMIC DNA]</scope>
    <source>
        <strain evidence="4 5">CBS 120377</strain>
    </source>
</reference>
<dbReference type="InParanoid" id="A0A194WWR1"/>
<keyword evidence="2" id="KW-1133">Transmembrane helix</keyword>
<dbReference type="RefSeq" id="XP_018066768.1">
    <property type="nucleotide sequence ID" value="XM_018218697.1"/>
</dbReference>
<dbReference type="EMBL" id="KQ947424">
    <property type="protein sequence ID" value="KUJ12413.1"/>
    <property type="molecule type" value="Genomic_DNA"/>
</dbReference>
<evidence type="ECO:0000256" key="2">
    <source>
        <dbReference type="SAM" id="Phobius"/>
    </source>
</evidence>
<dbReference type="InterPro" id="IPR046623">
    <property type="entry name" value="DUF6536"/>
</dbReference>
<feature type="region of interest" description="Disordered" evidence="1">
    <location>
        <begin position="1"/>
        <end position="97"/>
    </location>
</feature>
<evidence type="ECO:0000259" key="3">
    <source>
        <dbReference type="Pfam" id="PF20163"/>
    </source>
</evidence>
<feature type="compositionally biased region" description="Low complexity" evidence="1">
    <location>
        <begin position="1"/>
        <end position="39"/>
    </location>
</feature>
<dbReference type="Pfam" id="PF20163">
    <property type="entry name" value="DUF6536"/>
    <property type="match status" value="1"/>
</dbReference>
<dbReference type="Proteomes" id="UP000070700">
    <property type="component" value="Unassembled WGS sequence"/>
</dbReference>
<feature type="transmembrane region" description="Helical" evidence="2">
    <location>
        <begin position="137"/>
        <end position="159"/>
    </location>
</feature>
<dbReference type="GeneID" id="28828423"/>
<protein>
    <recommendedName>
        <fullName evidence="3">DUF6536 domain-containing protein</fullName>
    </recommendedName>
</protein>
<feature type="domain" description="DUF6536" evidence="3">
    <location>
        <begin position="135"/>
        <end position="284"/>
    </location>
</feature>
<feature type="transmembrane region" description="Helical" evidence="2">
    <location>
        <begin position="738"/>
        <end position="759"/>
    </location>
</feature>
<dbReference type="PANTHER" id="PTHR35395">
    <property type="entry name" value="DUF6536 DOMAIN-CONTAINING PROTEIN"/>
    <property type="match status" value="1"/>
</dbReference>
<evidence type="ECO:0000313" key="5">
    <source>
        <dbReference type="Proteomes" id="UP000070700"/>
    </source>
</evidence>
<keyword evidence="5" id="KW-1185">Reference proteome</keyword>
<feature type="compositionally biased region" description="Basic and acidic residues" evidence="1">
    <location>
        <begin position="60"/>
        <end position="73"/>
    </location>
</feature>
<gene>
    <name evidence="4" type="ORF">LY89DRAFT_722040</name>
</gene>
<feature type="transmembrane region" description="Helical" evidence="2">
    <location>
        <begin position="457"/>
        <end position="478"/>
    </location>
</feature>
<feature type="transmembrane region" description="Helical" evidence="2">
    <location>
        <begin position="638"/>
        <end position="658"/>
    </location>
</feature>
<dbReference type="AlphaFoldDB" id="A0A194WWR1"/>
<evidence type="ECO:0000256" key="1">
    <source>
        <dbReference type="SAM" id="MobiDB-lite"/>
    </source>
</evidence>
<evidence type="ECO:0000313" key="4">
    <source>
        <dbReference type="EMBL" id="KUJ12413.1"/>
    </source>
</evidence>
<proteinExistence type="predicted"/>
<dbReference type="KEGG" id="psco:LY89DRAFT_722040"/>
<dbReference type="OrthoDB" id="5429634at2759"/>
<organism evidence="4 5">
    <name type="scientific">Mollisia scopiformis</name>
    <name type="common">Conifer needle endophyte fungus</name>
    <name type="synonym">Phialocephala scopiformis</name>
    <dbReference type="NCBI Taxonomy" id="149040"/>
    <lineage>
        <taxon>Eukaryota</taxon>
        <taxon>Fungi</taxon>
        <taxon>Dikarya</taxon>
        <taxon>Ascomycota</taxon>
        <taxon>Pezizomycotina</taxon>
        <taxon>Leotiomycetes</taxon>
        <taxon>Helotiales</taxon>
        <taxon>Mollisiaceae</taxon>
        <taxon>Mollisia</taxon>
    </lineage>
</organism>
<feature type="transmembrane region" description="Helical" evidence="2">
    <location>
        <begin position="563"/>
        <end position="585"/>
    </location>
</feature>
<dbReference type="PANTHER" id="PTHR35395:SF1">
    <property type="entry name" value="DUF6536 DOMAIN-CONTAINING PROTEIN"/>
    <property type="match status" value="1"/>
</dbReference>
<sequence>MPPLSPSSESSESSQHIQDSSEQYLLSDLSHAASSSSNLRPAAGFEEPTFPSPTIQKISSKVETRNHRPKSDNQHSLVDAIQPNDGENEREEESKKANNWRVRGFASKKDLTLWFPQIGVDEHESWRIWMSKRSQALLLHTITVAVILIANFALTVFALSHYTHFNGVGTIFQGSCTTAKQLDRWLHLLINLLGTGMLMASNYCMQLQAAPTRANIDRAHENDTWLDIGVPSLRNFAWIGNWRRVSWLLLAASSLPLHLIYNSAVFTSLASSDYTVAVVNSYFLNSTSSSWNLTAAASRGLGDPGFSWVIDGHPGFGWKIPILTPDGVISGMQQNATNTKLYTQMNVSDCFTTYSDYFIALGDVIIVTKNDTRHVQQQMNDTLLILASIIPNSDGWAKNQWAIENGTQASTKYRAKPPNGPVQTWYLGPSFYEVDYCLVQLPSTTADRCRFEYSPQIMITVCILNLIKTSIMLVVWWLRKYQWTSRKDHEKHVLYTLGDAIQSFVRHPEPKTEDMCLAGKSDFIRRRTRKTRFVKPELVLSKEPRKWKQQERHWASAASVRRWVLLISICLLVLIVASALLGIAVQALAARGFSTSISSLASLGFGALQPYTYLNIGLPRTDPAGLISNILIANFPQLVLSILYLFYNAMMSCFLVQLEFSQMYRKRKPLRVSEPEGIQRSSYFISLPLKYGIPLYISSGIMHWLISQSLFLARITAFFPDGSVDDGSSFSTCGYSPIALFTTILVGITLVIGVVALGFRKYEGTMPLVSTNSLAISAACHALQEDRGNEGHLLPMQWGVVSMKNGVGHCTFSTAHDNDQPDEKHTYV</sequence>
<keyword evidence="2" id="KW-0472">Membrane</keyword>
<keyword evidence="2" id="KW-0812">Transmembrane</keyword>
<accession>A0A194WWR1</accession>
<feature type="transmembrane region" description="Helical" evidence="2">
    <location>
        <begin position="695"/>
        <end position="718"/>
    </location>
</feature>